<organism evidence="1 2">
    <name type="scientific">Phocaeicola vulgatus</name>
    <name type="common">Bacteroides vulgatus</name>
    <dbReference type="NCBI Taxonomy" id="821"/>
    <lineage>
        <taxon>Bacteria</taxon>
        <taxon>Pseudomonadati</taxon>
        <taxon>Bacteroidota</taxon>
        <taxon>Bacteroidia</taxon>
        <taxon>Bacteroidales</taxon>
        <taxon>Bacteroidaceae</taxon>
        <taxon>Phocaeicola</taxon>
    </lineage>
</organism>
<reference evidence="1 2" key="1">
    <citation type="submission" date="2015-09" db="EMBL/GenBank/DDBJ databases">
        <authorList>
            <consortium name="Pathogen Informatics"/>
        </authorList>
    </citation>
    <scope>NUCLEOTIDE SEQUENCE [LARGE SCALE GENOMIC DNA]</scope>
    <source>
        <strain evidence="1 2">2789STDY5834842</strain>
    </source>
</reference>
<gene>
    <name evidence="1" type="ORF">ERS852457_01767</name>
</gene>
<dbReference type="Proteomes" id="UP000095333">
    <property type="component" value="Unassembled WGS sequence"/>
</dbReference>
<evidence type="ECO:0000313" key="2">
    <source>
        <dbReference type="Proteomes" id="UP000095333"/>
    </source>
</evidence>
<dbReference type="NCBIfam" id="TIGR04370">
    <property type="entry name" value="glyco_rpt_poly"/>
    <property type="match status" value="1"/>
</dbReference>
<sequence>MYLLYTMSYQLISLVFYNLILLFLLFVWIKTKGWQLNGTLYILFFLLFSGIISAFYWNVSNGTIRNYSNLTLIPFFYLIIGYLITLMPIVKYDITPRKELSITNKQGVFLHYFTLFLIIISFEPFGENLLHLPSVIANSDYAAKMYDSRVEYLSFIGRKLNRISTSFELIYPPLLFYFLQKKIISKKIVYGLIMVILSFWIHELGLGGRSKLVQNILYLVVCFFLMRPYINACITKKIILYGSVVIGLGICMVLLISISRFTSIEAEGSNIENIWIWLGLYAGEGVLNFNSLMWYVEKSTGGDSTFIFLKDLLGLTKGSGVEDNWATVSKLGIPGNIFYTYIGSIFEDFNKIGTLIFLLVFSTITIKLTKIKNGLITFPQIIILCLCARVLVIPTFYTYTSLMAQTNLLCVLCFSMVIYLKK</sequence>
<evidence type="ECO:0000313" key="1">
    <source>
        <dbReference type="EMBL" id="CUO32730.1"/>
    </source>
</evidence>
<dbReference type="AlphaFoldDB" id="A0A174E9S1"/>
<protein>
    <submittedName>
        <fullName evidence="1">Uncharacterized protein</fullName>
    </submittedName>
</protein>
<accession>A0A174E9S1</accession>
<proteinExistence type="predicted"/>
<dbReference type="EMBL" id="CYZI01000008">
    <property type="protein sequence ID" value="CUO32730.1"/>
    <property type="molecule type" value="Genomic_DNA"/>
</dbReference>
<name>A0A174E9S1_PHOVU</name>